<dbReference type="EMBL" id="JBHLVZ010000033">
    <property type="protein sequence ID" value="MFC0386564.1"/>
    <property type="molecule type" value="Genomic_DNA"/>
</dbReference>
<keyword evidence="2" id="KW-1185">Reference proteome</keyword>
<accession>A0ABV6ITH7</accession>
<sequence>MRVPLPGRDYFPPRVLLRGGRSALEAFRAREAQAHDMTLPAGQVSPLPVPAMPSATTLADLRPVIA</sequence>
<gene>
    <name evidence="1" type="ORF">ACFFIC_13560</name>
</gene>
<evidence type="ECO:0000313" key="2">
    <source>
        <dbReference type="Proteomes" id="UP001589789"/>
    </source>
</evidence>
<reference evidence="1 2" key="1">
    <citation type="submission" date="2024-09" db="EMBL/GenBank/DDBJ databases">
        <authorList>
            <person name="Sun Q."/>
            <person name="Mori K."/>
        </authorList>
    </citation>
    <scope>NUCLEOTIDE SEQUENCE [LARGE SCALE GENOMIC DNA]</scope>
    <source>
        <strain evidence="1 2">CCM 7468</strain>
    </source>
</reference>
<evidence type="ECO:0000313" key="1">
    <source>
        <dbReference type="EMBL" id="MFC0386564.1"/>
    </source>
</evidence>
<proteinExistence type="predicted"/>
<comment type="caution">
    <text evidence="1">The sequence shown here is derived from an EMBL/GenBank/DDBJ whole genome shotgun (WGS) entry which is preliminary data.</text>
</comment>
<name>A0ABV6ITH7_9PROT</name>
<dbReference type="RefSeq" id="WP_377051147.1">
    <property type="nucleotide sequence ID" value="NZ_JBHLVZ010000033.1"/>
</dbReference>
<protein>
    <submittedName>
        <fullName evidence="1">Uncharacterized protein</fullName>
    </submittedName>
</protein>
<organism evidence="1 2">
    <name type="scientific">Muricoccus vinaceus</name>
    <dbReference type="NCBI Taxonomy" id="424704"/>
    <lineage>
        <taxon>Bacteria</taxon>
        <taxon>Pseudomonadati</taxon>
        <taxon>Pseudomonadota</taxon>
        <taxon>Alphaproteobacteria</taxon>
        <taxon>Acetobacterales</taxon>
        <taxon>Roseomonadaceae</taxon>
        <taxon>Muricoccus</taxon>
    </lineage>
</organism>
<dbReference type="Proteomes" id="UP001589789">
    <property type="component" value="Unassembled WGS sequence"/>
</dbReference>